<evidence type="ECO:0000256" key="2">
    <source>
        <dbReference type="ARBA" id="ARBA00022679"/>
    </source>
</evidence>
<dbReference type="Gene3D" id="2.160.10.10">
    <property type="entry name" value="Hexapeptide repeat proteins"/>
    <property type="match status" value="1"/>
</dbReference>
<dbReference type="InterPro" id="IPR024688">
    <property type="entry name" value="Mac_dom"/>
</dbReference>
<dbReference type="PANTHER" id="PTHR23416:SF23">
    <property type="entry name" value="ACETYLTRANSFERASE C18B11.09C-RELATED"/>
    <property type="match status" value="1"/>
</dbReference>
<dbReference type="EMBL" id="QSOB01000003">
    <property type="protein sequence ID" value="RGI69984.1"/>
    <property type="molecule type" value="Genomic_DNA"/>
</dbReference>
<dbReference type="GO" id="GO:0008374">
    <property type="term" value="F:O-acyltransferase activity"/>
    <property type="evidence" value="ECO:0007669"/>
    <property type="project" value="TreeGrafter"/>
</dbReference>
<sequence length="238" mass="26905">MDDTIIVNRSIFIRNVRRNTMNNWDRMRAGKLYNADSADIAGYHERGMGLCDKFNRTPIWMKKRKQRILEKMIPSVKDGGACIFAPFYCEYGVNIHFGKGCFVNYKCTFLDCAPIELGDGVWIGANVTIATPCHPFLSEERLPQEYPDGFHDLEYAKPIRIGDGSWICSSATICGGVTIGKNCIVAAGAVVNRDIPDNCIAAGVPARVLRKLDEQDRMNVWDTYMKNEVPLSQRERER</sequence>
<dbReference type="PANTHER" id="PTHR23416">
    <property type="entry name" value="SIALIC ACID SYNTHASE-RELATED"/>
    <property type="match status" value="1"/>
</dbReference>
<dbReference type="InterPro" id="IPR001451">
    <property type="entry name" value="Hexapep"/>
</dbReference>
<dbReference type="Pfam" id="PF00132">
    <property type="entry name" value="Hexapep"/>
    <property type="match status" value="1"/>
</dbReference>
<dbReference type="InterPro" id="IPR011004">
    <property type="entry name" value="Trimer_LpxA-like_sf"/>
</dbReference>
<dbReference type="SUPFAM" id="SSF51161">
    <property type="entry name" value="Trimeric LpxA-like enzymes"/>
    <property type="match status" value="1"/>
</dbReference>
<evidence type="ECO:0000256" key="1">
    <source>
        <dbReference type="ARBA" id="ARBA00007274"/>
    </source>
</evidence>
<dbReference type="GO" id="GO:0016407">
    <property type="term" value="F:acetyltransferase activity"/>
    <property type="evidence" value="ECO:0007669"/>
    <property type="project" value="InterPro"/>
</dbReference>
<organism evidence="4 5">
    <name type="scientific">Agathobacter rectalis</name>
    <dbReference type="NCBI Taxonomy" id="39491"/>
    <lineage>
        <taxon>Bacteria</taxon>
        <taxon>Bacillati</taxon>
        <taxon>Bacillota</taxon>
        <taxon>Clostridia</taxon>
        <taxon>Lachnospirales</taxon>
        <taxon>Lachnospiraceae</taxon>
        <taxon>Agathobacter</taxon>
    </lineage>
</organism>
<dbReference type="Pfam" id="PF12464">
    <property type="entry name" value="Mac"/>
    <property type="match status" value="1"/>
</dbReference>
<gene>
    <name evidence="4" type="ORF">DXD95_02490</name>
</gene>
<feature type="domain" description="Maltose/galactoside acetyltransferase" evidence="3">
    <location>
        <begin position="24"/>
        <end position="78"/>
    </location>
</feature>
<evidence type="ECO:0000313" key="4">
    <source>
        <dbReference type="EMBL" id="RGI69984.1"/>
    </source>
</evidence>
<evidence type="ECO:0000259" key="3">
    <source>
        <dbReference type="SMART" id="SM01266"/>
    </source>
</evidence>
<dbReference type="AlphaFoldDB" id="A0A3E4EFL5"/>
<protein>
    <submittedName>
        <fullName evidence="4">Sugar O-acetyltransferase</fullName>
    </submittedName>
</protein>
<dbReference type="InterPro" id="IPR051159">
    <property type="entry name" value="Hexapeptide_acetyltransf"/>
</dbReference>
<dbReference type="Proteomes" id="UP000260642">
    <property type="component" value="Unassembled WGS sequence"/>
</dbReference>
<dbReference type="CDD" id="cd03357">
    <property type="entry name" value="LbH_MAT_GAT"/>
    <property type="match status" value="1"/>
</dbReference>
<comment type="caution">
    <text evidence="4">The sequence shown here is derived from an EMBL/GenBank/DDBJ whole genome shotgun (WGS) entry which is preliminary data.</text>
</comment>
<accession>A0A3E4EFL5</accession>
<dbReference type="Pfam" id="PF14602">
    <property type="entry name" value="Hexapep_2"/>
    <property type="match status" value="1"/>
</dbReference>
<evidence type="ECO:0000313" key="5">
    <source>
        <dbReference type="Proteomes" id="UP000260642"/>
    </source>
</evidence>
<comment type="similarity">
    <text evidence="1">Belongs to the transferase hexapeptide repeat family.</text>
</comment>
<proteinExistence type="inferred from homology"/>
<dbReference type="SMART" id="SM01266">
    <property type="entry name" value="Mac"/>
    <property type="match status" value="1"/>
</dbReference>
<reference evidence="4 5" key="1">
    <citation type="submission" date="2018-08" db="EMBL/GenBank/DDBJ databases">
        <title>A genome reference for cultivated species of the human gut microbiota.</title>
        <authorList>
            <person name="Zou Y."/>
            <person name="Xue W."/>
            <person name="Luo G."/>
        </authorList>
    </citation>
    <scope>NUCLEOTIDE SEQUENCE [LARGE SCALE GENOMIC DNA]</scope>
    <source>
        <strain evidence="4 5">TM10-3</strain>
    </source>
</reference>
<keyword evidence="2 4" id="KW-0808">Transferase</keyword>
<name>A0A3E4EFL5_9FIRM</name>